<feature type="transmembrane region" description="Helical" evidence="5">
    <location>
        <begin position="135"/>
        <end position="157"/>
    </location>
</feature>
<dbReference type="GO" id="GO:0000324">
    <property type="term" value="C:fungal-type vacuole"/>
    <property type="evidence" value="ECO:0007669"/>
    <property type="project" value="TreeGrafter"/>
</dbReference>
<keyword evidence="7" id="KW-1185">Reference proteome</keyword>
<comment type="subcellular location">
    <subcellularLocation>
        <location evidence="1">Membrane</location>
        <topology evidence="1">Multi-pass membrane protein</topology>
    </subcellularLocation>
</comment>
<evidence type="ECO:0000256" key="3">
    <source>
        <dbReference type="ARBA" id="ARBA00022989"/>
    </source>
</evidence>
<keyword evidence="3 5" id="KW-1133">Transmembrane helix</keyword>
<dbReference type="EMBL" id="JARJCN010000051">
    <property type="protein sequence ID" value="KAJ7081177.1"/>
    <property type="molecule type" value="Genomic_DNA"/>
</dbReference>
<feature type="transmembrane region" description="Helical" evidence="5">
    <location>
        <begin position="57"/>
        <end position="76"/>
    </location>
</feature>
<feature type="transmembrane region" description="Helical" evidence="5">
    <location>
        <begin position="216"/>
        <end position="236"/>
    </location>
</feature>
<keyword evidence="2 5" id="KW-0812">Transmembrane</keyword>
<dbReference type="PANTHER" id="PTHR31465:SF9">
    <property type="entry name" value="SPHINGOID LONG-CHAIN BASE TRANSPORTER RSB1"/>
    <property type="match status" value="1"/>
</dbReference>
<evidence type="ECO:0000256" key="5">
    <source>
        <dbReference type="SAM" id="Phobius"/>
    </source>
</evidence>
<evidence type="ECO:0000256" key="4">
    <source>
        <dbReference type="ARBA" id="ARBA00023136"/>
    </source>
</evidence>
<evidence type="ECO:0000256" key="2">
    <source>
        <dbReference type="ARBA" id="ARBA00022692"/>
    </source>
</evidence>
<feature type="transmembrane region" description="Helical" evidence="5">
    <location>
        <begin position="169"/>
        <end position="195"/>
    </location>
</feature>
<dbReference type="GO" id="GO:0005886">
    <property type="term" value="C:plasma membrane"/>
    <property type="evidence" value="ECO:0007669"/>
    <property type="project" value="TreeGrafter"/>
</dbReference>
<feature type="transmembrane region" description="Helical" evidence="5">
    <location>
        <begin position="32"/>
        <end position="50"/>
    </location>
</feature>
<feature type="transmembrane region" description="Helical" evidence="5">
    <location>
        <begin position="91"/>
        <end position="114"/>
    </location>
</feature>
<keyword evidence="4 5" id="KW-0472">Membrane</keyword>
<accession>A0AAD6TZV4</accession>
<dbReference type="InterPro" id="IPR007568">
    <property type="entry name" value="RTA1"/>
</dbReference>
<name>A0AAD6TZV4_9AGAR</name>
<evidence type="ECO:0000313" key="6">
    <source>
        <dbReference type="EMBL" id="KAJ7081177.1"/>
    </source>
</evidence>
<dbReference type="PANTHER" id="PTHR31465">
    <property type="entry name" value="PROTEIN RTA1-RELATED"/>
    <property type="match status" value="1"/>
</dbReference>
<reference evidence="6" key="1">
    <citation type="submission" date="2023-03" db="EMBL/GenBank/DDBJ databases">
        <title>Massive genome expansion in bonnet fungi (Mycena s.s.) driven by repeated elements and novel gene families across ecological guilds.</title>
        <authorList>
            <consortium name="Lawrence Berkeley National Laboratory"/>
            <person name="Harder C.B."/>
            <person name="Miyauchi S."/>
            <person name="Viragh M."/>
            <person name="Kuo A."/>
            <person name="Thoen E."/>
            <person name="Andreopoulos B."/>
            <person name="Lu D."/>
            <person name="Skrede I."/>
            <person name="Drula E."/>
            <person name="Henrissat B."/>
            <person name="Morin E."/>
            <person name="Kohler A."/>
            <person name="Barry K."/>
            <person name="LaButti K."/>
            <person name="Morin E."/>
            <person name="Salamov A."/>
            <person name="Lipzen A."/>
            <person name="Mereny Z."/>
            <person name="Hegedus B."/>
            <person name="Baldrian P."/>
            <person name="Stursova M."/>
            <person name="Weitz H."/>
            <person name="Taylor A."/>
            <person name="Grigoriev I.V."/>
            <person name="Nagy L.G."/>
            <person name="Martin F."/>
            <person name="Kauserud H."/>
        </authorList>
    </citation>
    <scope>NUCLEOTIDE SEQUENCE</scope>
    <source>
        <strain evidence="6">CBHHK173m</strain>
    </source>
</reference>
<comment type="caution">
    <text evidence="6">The sequence shown here is derived from an EMBL/GenBank/DDBJ whole genome shotgun (WGS) entry which is preliminary data.</text>
</comment>
<gene>
    <name evidence="6" type="ORF">B0H15DRAFT_913085</name>
</gene>
<dbReference type="Pfam" id="PF04479">
    <property type="entry name" value="RTA1"/>
    <property type="match status" value="1"/>
</dbReference>
<dbReference type="AlphaFoldDB" id="A0AAD6TZV4"/>
<proteinExistence type="predicted"/>
<evidence type="ECO:0000313" key="7">
    <source>
        <dbReference type="Proteomes" id="UP001222325"/>
    </source>
</evidence>
<organism evidence="6 7">
    <name type="scientific">Mycena belliarum</name>
    <dbReference type="NCBI Taxonomy" id="1033014"/>
    <lineage>
        <taxon>Eukaryota</taxon>
        <taxon>Fungi</taxon>
        <taxon>Dikarya</taxon>
        <taxon>Basidiomycota</taxon>
        <taxon>Agaricomycotina</taxon>
        <taxon>Agaricomycetes</taxon>
        <taxon>Agaricomycetidae</taxon>
        <taxon>Agaricales</taxon>
        <taxon>Marasmiineae</taxon>
        <taxon>Mycenaceae</taxon>
        <taxon>Mycena</taxon>
    </lineage>
</organism>
<protein>
    <submittedName>
        <fullName evidence="6">RTA1 like protein-domain-containing protein</fullName>
    </submittedName>
</protein>
<evidence type="ECO:0000256" key="1">
    <source>
        <dbReference type="ARBA" id="ARBA00004141"/>
    </source>
</evidence>
<sequence>MDSPFIAELISRAAAAEGKIKKSKYGYTPTTYVAFIFLALFGISTILHLGQAIRYRMWWLLPTACLCGVGELAGWGGRLWSSYSPTEKMPFMIQITTTIIAPTPLIAVSFILLGRLVDRLGPCYSRISPQWYSRIFVSCDFIALVVQGAGGGMAASADDEDGANMGAQIMLGGIIFQAIAIMVYVACAVLFLRAYSADKPVRHTAHMGPRRPMEPNVRLMIWALTFSTAVLFIRSIYRTLELATGWHGKIIETELWFNLFDGAMVVLAIYTINVAHPGRLLAPPHAAPNSYALPDAAGRFRPDSPSFPSSVSFVYPAADPADLPHTRLLENVPLGMSQQTLVGGDPRIVEKSAV</sequence>
<dbReference type="Proteomes" id="UP001222325">
    <property type="component" value="Unassembled WGS sequence"/>
</dbReference>